<feature type="coiled-coil region" evidence="1">
    <location>
        <begin position="233"/>
        <end position="292"/>
    </location>
</feature>
<evidence type="ECO:0000256" key="1">
    <source>
        <dbReference type="SAM" id="Coils"/>
    </source>
</evidence>
<dbReference type="Proteomes" id="UP000187209">
    <property type="component" value="Unassembled WGS sequence"/>
</dbReference>
<evidence type="ECO:0000313" key="3">
    <source>
        <dbReference type="Proteomes" id="UP000187209"/>
    </source>
</evidence>
<gene>
    <name evidence="2" type="ORF">SteCoe_19646</name>
</gene>
<evidence type="ECO:0000313" key="2">
    <source>
        <dbReference type="EMBL" id="OMJ80153.1"/>
    </source>
</evidence>
<protein>
    <submittedName>
        <fullName evidence="2">Uncharacterized protein</fullName>
    </submittedName>
</protein>
<sequence length="513" mass="59774">MAERDIMLNQSDARSHAKEEINFENLQESHSLLTDNSTDLSTKHLQDLGIPAINYPSEGNLEQQKSGPPIEKLINLSLPPFENYSSESIEQWDFDNEELIKEKVSDWMQRLKMLEQQIFFLIQEPNNLKKINNGIKSINRLLKSDTIFYAKIIQKCLNNFINHSFVRHIFKNQFDSLPEPKNHFALISPISDKINLLTDYIGQVLIDQEKRLVARELFVESMANKIICETESLELLMKIKENYENELIEAKLINNIFENRKANINEYSIELGKKQREEINNVKEAIECIEAKKMSALPNFKILDSVCDCITFLDFSLLYKVKPFILEKALFELKSYKNSWNFSETDVAPHNDIEGNSSCNLLETELDLKKAADFFFLFPWQANKVILAFKEYGPFGYINLSRAYPKRLVSIGSEGGNSKELCELSKIMRSELSENNKRVILRNDLATDYLGNSRKYEYFVTDDDSTLYKLLHEKKSSFIKKWRMAKIDEKEITQFFRTLEMNFSKKMSLDIGK</sequence>
<comment type="caution">
    <text evidence="2">The sequence shown here is derived from an EMBL/GenBank/DDBJ whole genome shotgun (WGS) entry which is preliminary data.</text>
</comment>
<accession>A0A1R2BTK6</accession>
<reference evidence="2 3" key="1">
    <citation type="submission" date="2016-11" db="EMBL/GenBank/DDBJ databases">
        <title>The macronuclear genome of Stentor coeruleus: a giant cell with tiny introns.</title>
        <authorList>
            <person name="Slabodnick M."/>
            <person name="Ruby J.G."/>
            <person name="Reiff S.B."/>
            <person name="Swart E.C."/>
            <person name="Gosai S."/>
            <person name="Prabakaran S."/>
            <person name="Witkowska E."/>
            <person name="Larue G.E."/>
            <person name="Fisher S."/>
            <person name="Freeman R.M."/>
            <person name="Gunawardena J."/>
            <person name="Chu W."/>
            <person name="Stover N.A."/>
            <person name="Gregory B.D."/>
            <person name="Nowacki M."/>
            <person name="Derisi J."/>
            <person name="Roy S.W."/>
            <person name="Marshall W.F."/>
            <person name="Sood P."/>
        </authorList>
    </citation>
    <scope>NUCLEOTIDE SEQUENCE [LARGE SCALE GENOMIC DNA]</scope>
    <source>
        <strain evidence="2">WM001</strain>
    </source>
</reference>
<proteinExistence type="predicted"/>
<dbReference type="AlphaFoldDB" id="A0A1R2BTK6"/>
<keyword evidence="3" id="KW-1185">Reference proteome</keyword>
<name>A0A1R2BTK6_9CILI</name>
<organism evidence="2 3">
    <name type="scientific">Stentor coeruleus</name>
    <dbReference type="NCBI Taxonomy" id="5963"/>
    <lineage>
        <taxon>Eukaryota</taxon>
        <taxon>Sar</taxon>
        <taxon>Alveolata</taxon>
        <taxon>Ciliophora</taxon>
        <taxon>Postciliodesmatophora</taxon>
        <taxon>Heterotrichea</taxon>
        <taxon>Heterotrichida</taxon>
        <taxon>Stentoridae</taxon>
        <taxon>Stentor</taxon>
    </lineage>
</organism>
<keyword evidence="1" id="KW-0175">Coiled coil</keyword>
<dbReference type="EMBL" id="MPUH01000436">
    <property type="protein sequence ID" value="OMJ80153.1"/>
    <property type="molecule type" value="Genomic_DNA"/>
</dbReference>